<dbReference type="Proteomes" id="UP000222056">
    <property type="component" value="Unassembled WGS sequence"/>
</dbReference>
<sequence length="310" mass="31235">MHQLEGVLLAALAAVFYNAGAVPQAAEVRKEPVELSLRPSLLVRLAKRPGWLLATALVTAGWPLNALALALAPLSVVQPVLALGLLVLLWAGHRRLGEAVGVSEVLAVLGLVVGVALLAASSPGEEPRFVHYAPFELSVGIGTLALLTVLPLLVRRPATALAPFAAGAGFALSAITTKLMSDRLAAGALLAGGVYALATGVASLLATLAEMSAFQERPASRVCPTVFATQAAVPVVFGVTVLHERSAAQGPGVAVLVAGLAILVCAVVTLARLPTLAAVVDATSGACKEPSTPSRESAVASSASVAGEPS</sequence>
<evidence type="ECO:0000313" key="3">
    <source>
        <dbReference type="EMBL" id="SEH15818.1"/>
    </source>
</evidence>
<feature type="compositionally biased region" description="Low complexity" evidence="1">
    <location>
        <begin position="297"/>
        <end position="310"/>
    </location>
</feature>
<gene>
    <name evidence="3" type="ORF">SAMN02745716_2076</name>
</gene>
<name>A0A1H6G037_THEAL</name>
<keyword evidence="2" id="KW-0812">Transmembrane</keyword>
<feature type="transmembrane region" description="Helical" evidence="2">
    <location>
        <begin position="99"/>
        <end position="120"/>
    </location>
</feature>
<feature type="transmembrane region" description="Helical" evidence="2">
    <location>
        <begin position="184"/>
        <end position="205"/>
    </location>
</feature>
<evidence type="ECO:0008006" key="5">
    <source>
        <dbReference type="Google" id="ProtNLM"/>
    </source>
</evidence>
<feature type="region of interest" description="Disordered" evidence="1">
    <location>
        <begin position="288"/>
        <end position="310"/>
    </location>
</feature>
<dbReference type="SUPFAM" id="SSF103481">
    <property type="entry name" value="Multidrug resistance efflux transporter EmrE"/>
    <property type="match status" value="1"/>
</dbReference>
<dbReference type="EMBL" id="FNWJ01000002">
    <property type="protein sequence ID" value="SEH15818.1"/>
    <property type="molecule type" value="Genomic_DNA"/>
</dbReference>
<feature type="transmembrane region" description="Helical" evidence="2">
    <location>
        <begin position="160"/>
        <end position="177"/>
    </location>
</feature>
<evidence type="ECO:0000256" key="1">
    <source>
        <dbReference type="SAM" id="MobiDB-lite"/>
    </source>
</evidence>
<dbReference type="PANTHER" id="PTHR40761">
    <property type="entry name" value="CONSERVED INTEGRAL MEMBRANE ALANINE VALINE AND LEUCINE RICH PROTEIN-RELATED"/>
    <property type="match status" value="1"/>
</dbReference>
<keyword evidence="2" id="KW-1133">Transmembrane helix</keyword>
<dbReference type="InterPro" id="IPR037185">
    <property type="entry name" value="EmrE-like"/>
</dbReference>
<evidence type="ECO:0000313" key="4">
    <source>
        <dbReference type="Proteomes" id="UP000222056"/>
    </source>
</evidence>
<organism evidence="3 4">
    <name type="scientific">Thermoleophilum album</name>
    <dbReference type="NCBI Taxonomy" id="29539"/>
    <lineage>
        <taxon>Bacteria</taxon>
        <taxon>Bacillati</taxon>
        <taxon>Actinomycetota</taxon>
        <taxon>Thermoleophilia</taxon>
        <taxon>Thermoleophilales</taxon>
        <taxon>Thermoleophilaceae</taxon>
        <taxon>Thermoleophilum</taxon>
    </lineage>
</organism>
<dbReference type="PANTHER" id="PTHR40761:SF1">
    <property type="entry name" value="CONSERVED INTEGRAL MEMBRANE ALANINE VALINE AND LEUCINE RICH PROTEIN-RELATED"/>
    <property type="match status" value="1"/>
</dbReference>
<protein>
    <recommendedName>
        <fullName evidence="5">Magnesium transporter NIPA</fullName>
    </recommendedName>
</protein>
<feature type="transmembrane region" description="Helical" evidence="2">
    <location>
        <begin position="76"/>
        <end position="93"/>
    </location>
</feature>
<dbReference type="AlphaFoldDB" id="A0A1H6G037"/>
<proteinExistence type="predicted"/>
<feature type="transmembrane region" description="Helical" evidence="2">
    <location>
        <begin position="225"/>
        <end position="242"/>
    </location>
</feature>
<dbReference type="STRING" id="29539.SAMN02745716_2076"/>
<keyword evidence="4" id="KW-1185">Reference proteome</keyword>
<keyword evidence="2" id="KW-0472">Membrane</keyword>
<evidence type="ECO:0000256" key="2">
    <source>
        <dbReference type="SAM" id="Phobius"/>
    </source>
</evidence>
<feature type="transmembrane region" description="Helical" evidence="2">
    <location>
        <begin position="254"/>
        <end position="273"/>
    </location>
</feature>
<accession>A0A1H6G037</accession>
<reference evidence="4" key="1">
    <citation type="submission" date="2016-10" db="EMBL/GenBank/DDBJ databases">
        <authorList>
            <person name="Varghese N."/>
            <person name="Submissions S."/>
        </authorList>
    </citation>
    <scope>NUCLEOTIDE SEQUENCE [LARGE SCALE GENOMIC DNA]</scope>
    <source>
        <strain evidence="4">ATCC 35263</strain>
    </source>
</reference>
<feature type="transmembrane region" description="Helical" evidence="2">
    <location>
        <begin position="132"/>
        <end position="154"/>
    </location>
</feature>